<feature type="chain" id="PRO_5046457877" description="Helix-hairpin-helix DNA-binding motif class 1 domain-containing protein" evidence="1">
    <location>
        <begin position="19"/>
        <end position="101"/>
    </location>
</feature>
<dbReference type="EMBL" id="BAABLF010000001">
    <property type="protein sequence ID" value="GAA5186308.1"/>
    <property type="molecule type" value="Genomic_DNA"/>
</dbReference>
<dbReference type="Proteomes" id="UP001501600">
    <property type="component" value="Unassembled WGS sequence"/>
</dbReference>
<keyword evidence="4" id="KW-1185">Reference proteome</keyword>
<evidence type="ECO:0000256" key="1">
    <source>
        <dbReference type="SAM" id="SignalP"/>
    </source>
</evidence>
<dbReference type="InterPro" id="IPR003583">
    <property type="entry name" value="Hlx-hairpin-Hlx_DNA-bd_motif"/>
</dbReference>
<comment type="caution">
    <text evidence="3">The sequence shown here is derived from an EMBL/GenBank/DDBJ whole genome shotgun (WGS) entry which is preliminary data.</text>
</comment>
<dbReference type="SUPFAM" id="SSF47781">
    <property type="entry name" value="RuvA domain 2-like"/>
    <property type="match status" value="1"/>
</dbReference>
<dbReference type="RefSeq" id="WP_345315127.1">
    <property type="nucleotide sequence ID" value="NZ_BAABLF010000001.1"/>
</dbReference>
<accession>A0ABP9RTL3</accession>
<dbReference type="InterPro" id="IPR004509">
    <property type="entry name" value="Competence_ComEA_HhH"/>
</dbReference>
<reference evidence="4" key="1">
    <citation type="journal article" date="2019" name="Int. J. Syst. Evol. Microbiol.">
        <title>The Global Catalogue of Microorganisms (GCM) 10K type strain sequencing project: providing services to taxonomists for standard genome sequencing and annotation.</title>
        <authorList>
            <consortium name="The Broad Institute Genomics Platform"/>
            <consortium name="The Broad Institute Genome Sequencing Center for Infectious Disease"/>
            <person name="Wu L."/>
            <person name="Ma J."/>
        </authorList>
    </citation>
    <scope>NUCLEOTIDE SEQUENCE [LARGE SCALE GENOMIC DNA]</scope>
    <source>
        <strain evidence="4">JCM 18720</strain>
    </source>
</reference>
<dbReference type="Pfam" id="PF12836">
    <property type="entry name" value="HHH_3"/>
    <property type="match status" value="1"/>
</dbReference>
<evidence type="ECO:0000313" key="3">
    <source>
        <dbReference type="EMBL" id="GAA5186308.1"/>
    </source>
</evidence>
<evidence type="ECO:0000259" key="2">
    <source>
        <dbReference type="SMART" id="SM00278"/>
    </source>
</evidence>
<evidence type="ECO:0000313" key="4">
    <source>
        <dbReference type="Proteomes" id="UP001501600"/>
    </source>
</evidence>
<dbReference type="InterPro" id="IPR010994">
    <property type="entry name" value="RuvA_2-like"/>
</dbReference>
<dbReference type="Gene3D" id="1.10.150.280">
    <property type="entry name" value="AF1531-like domain"/>
    <property type="match status" value="1"/>
</dbReference>
<dbReference type="SMART" id="SM00278">
    <property type="entry name" value="HhH1"/>
    <property type="match status" value="2"/>
</dbReference>
<keyword evidence="1" id="KW-0732">Signal</keyword>
<dbReference type="PANTHER" id="PTHR21180:SF32">
    <property type="entry name" value="ENDONUCLEASE_EXONUCLEASE_PHOSPHATASE FAMILY DOMAIN-CONTAINING PROTEIN 1"/>
    <property type="match status" value="1"/>
</dbReference>
<gene>
    <name evidence="3" type="ORF">GCM10025772_01590</name>
</gene>
<protein>
    <recommendedName>
        <fullName evidence="2">Helix-hairpin-helix DNA-binding motif class 1 domain-containing protein</fullName>
    </recommendedName>
</protein>
<feature type="domain" description="Helix-hairpin-helix DNA-binding motif class 1" evidence="2">
    <location>
        <begin position="79"/>
        <end position="98"/>
    </location>
</feature>
<proteinExistence type="predicted"/>
<organism evidence="3 4">
    <name type="scientific">Ferrimonas gelatinilytica</name>
    <dbReference type="NCBI Taxonomy" id="1255257"/>
    <lineage>
        <taxon>Bacteria</taxon>
        <taxon>Pseudomonadati</taxon>
        <taxon>Pseudomonadota</taxon>
        <taxon>Gammaproteobacteria</taxon>
        <taxon>Alteromonadales</taxon>
        <taxon>Ferrimonadaceae</taxon>
        <taxon>Ferrimonas</taxon>
    </lineage>
</organism>
<sequence length="101" mass="10686">MKKLLPICLALLCQPALAAEPVNNPAASPSTESVHAIEKVNINTADAETLAAALIGVGPKKAEAIVRYREQEGAFRTPEQLTEVKGIGAQTLAKNLSRIQL</sequence>
<dbReference type="PANTHER" id="PTHR21180">
    <property type="entry name" value="ENDONUCLEASE/EXONUCLEASE/PHOSPHATASE FAMILY DOMAIN-CONTAINING PROTEIN 1"/>
    <property type="match status" value="1"/>
</dbReference>
<dbReference type="NCBIfam" id="TIGR00426">
    <property type="entry name" value="competence protein ComEA helix-hairpin-helix repeat region"/>
    <property type="match status" value="1"/>
</dbReference>
<feature type="signal peptide" evidence="1">
    <location>
        <begin position="1"/>
        <end position="18"/>
    </location>
</feature>
<feature type="domain" description="Helix-hairpin-helix DNA-binding motif class 1" evidence="2">
    <location>
        <begin position="49"/>
        <end position="68"/>
    </location>
</feature>
<name>A0ABP9RTL3_9GAMM</name>
<dbReference type="InterPro" id="IPR051675">
    <property type="entry name" value="Endo/Exo/Phosphatase_dom_1"/>
</dbReference>